<organism evidence="4 5">
    <name type="scientific">Paenibacillus rhizophilus</name>
    <dbReference type="NCBI Taxonomy" id="1850366"/>
    <lineage>
        <taxon>Bacteria</taxon>
        <taxon>Bacillati</taxon>
        <taxon>Bacillota</taxon>
        <taxon>Bacilli</taxon>
        <taxon>Bacillales</taxon>
        <taxon>Paenibacillaceae</taxon>
        <taxon>Paenibacillus</taxon>
    </lineage>
</organism>
<evidence type="ECO:0000313" key="4">
    <source>
        <dbReference type="EMBL" id="RQW11558.1"/>
    </source>
</evidence>
<evidence type="ECO:0000256" key="2">
    <source>
        <dbReference type="ARBA" id="ARBA00023315"/>
    </source>
</evidence>
<dbReference type="SUPFAM" id="SSF55729">
    <property type="entry name" value="Acyl-CoA N-acyltransferases (Nat)"/>
    <property type="match status" value="1"/>
</dbReference>
<name>A0A3N9P5V3_9BACL</name>
<keyword evidence="5" id="KW-1185">Reference proteome</keyword>
<dbReference type="InterPro" id="IPR050832">
    <property type="entry name" value="Bact_Acetyltransf"/>
</dbReference>
<dbReference type="EMBL" id="RQPI01000005">
    <property type="protein sequence ID" value="RQW11558.1"/>
    <property type="molecule type" value="Genomic_DNA"/>
</dbReference>
<dbReference type="Pfam" id="PF00583">
    <property type="entry name" value="Acetyltransf_1"/>
    <property type="match status" value="1"/>
</dbReference>
<dbReference type="OrthoDB" id="9789603at2"/>
<dbReference type="InterPro" id="IPR000182">
    <property type="entry name" value="GNAT_dom"/>
</dbReference>
<reference evidence="4 5" key="1">
    <citation type="submission" date="2018-11" db="EMBL/GenBank/DDBJ databases">
        <title>Genome sequence of strain 7197.</title>
        <authorList>
            <person name="Gao J."/>
            <person name="Sun J."/>
        </authorList>
    </citation>
    <scope>NUCLEOTIDE SEQUENCE [LARGE SCALE GENOMIC DNA]</scope>
    <source>
        <strain evidence="4 5">7197</strain>
    </source>
</reference>
<evidence type="ECO:0000256" key="1">
    <source>
        <dbReference type="ARBA" id="ARBA00022679"/>
    </source>
</evidence>
<protein>
    <submittedName>
        <fullName evidence="4">GNAT family N-acetyltransferase</fullName>
    </submittedName>
</protein>
<dbReference type="InterPro" id="IPR016181">
    <property type="entry name" value="Acyl_CoA_acyltransferase"/>
</dbReference>
<sequence>MISIKKIGRDDLPALSSLYEELMGRKTNEAKLSDVFESLEHDDRYILLGAFQGDILAGSLMGIVCQDLVGECKTFMVIENVVVAGSFRRQGIGKNLMLEIEQAARKRDCAYIILVSGGQRKEAHKFYEQLGYKEENVEGYRKHF</sequence>
<dbReference type="PROSITE" id="PS51186">
    <property type="entry name" value="GNAT"/>
    <property type="match status" value="1"/>
</dbReference>
<evidence type="ECO:0000313" key="5">
    <source>
        <dbReference type="Proteomes" id="UP000282529"/>
    </source>
</evidence>
<dbReference type="AlphaFoldDB" id="A0A3N9P5V3"/>
<feature type="domain" description="N-acetyltransferase" evidence="3">
    <location>
        <begin position="2"/>
        <end position="144"/>
    </location>
</feature>
<keyword evidence="2" id="KW-0012">Acyltransferase</keyword>
<dbReference type="Proteomes" id="UP000282529">
    <property type="component" value="Unassembled WGS sequence"/>
</dbReference>
<dbReference type="CDD" id="cd04301">
    <property type="entry name" value="NAT_SF"/>
    <property type="match status" value="1"/>
</dbReference>
<dbReference type="Gene3D" id="3.40.630.30">
    <property type="match status" value="1"/>
</dbReference>
<accession>A0A3N9P5V3</accession>
<comment type="caution">
    <text evidence="4">The sequence shown here is derived from an EMBL/GenBank/DDBJ whole genome shotgun (WGS) entry which is preliminary data.</text>
</comment>
<proteinExistence type="predicted"/>
<dbReference type="PANTHER" id="PTHR43877">
    <property type="entry name" value="AMINOALKYLPHOSPHONATE N-ACETYLTRANSFERASE-RELATED-RELATED"/>
    <property type="match status" value="1"/>
</dbReference>
<gene>
    <name evidence="4" type="ORF">EH198_11085</name>
</gene>
<dbReference type="PANTHER" id="PTHR43877:SF5">
    <property type="entry name" value="BLL8307 PROTEIN"/>
    <property type="match status" value="1"/>
</dbReference>
<dbReference type="GO" id="GO:0016747">
    <property type="term" value="F:acyltransferase activity, transferring groups other than amino-acyl groups"/>
    <property type="evidence" value="ECO:0007669"/>
    <property type="project" value="InterPro"/>
</dbReference>
<keyword evidence="1 4" id="KW-0808">Transferase</keyword>
<dbReference type="RefSeq" id="WP_124695607.1">
    <property type="nucleotide sequence ID" value="NZ_JBHUFE010000007.1"/>
</dbReference>
<evidence type="ECO:0000259" key="3">
    <source>
        <dbReference type="PROSITE" id="PS51186"/>
    </source>
</evidence>